<evidence type="ECO:0000313" key="3">
    <source>
        <dbReference type="Proteomes" id="UP001188597"/>
    </source>
</evidence>
<keyword evidence="3" id="KW-1185">Reference proteome</keyword>
<protein>
    <recommendedName>
        <fullName evidence="1">COG4 transport protein middle alpha-helical bundle domain-containing protein</fullName>
    </recommendedName>
</protein>
<sequence length="103" mass="11931">MSIVRKRLSAVVDQRNHATILRFVRLYPPLGLEEEGLQTYIGYLEKVVLMRSRLKFDQLVELMEQSYSSSSVDNQGQSFTTHALNYLHEADFPFRAVLLNLAR</sequence>
<dbReference type="PANTHER" id="PTHR24016:SF0">
    <property type="entry name" value="CONSERVED OLIGOMERIC GOLGI COMPLEX SUBUNIT 4"/>
    <property type="match status" value="1"/>
</dbReference>
<reference evidence="2" key="1">
    <citation type="submission" date="2022-12" db="EMBL/GenBank/DDBJ databases">
        <title>Draft genome assemblies for two species of Escallonia (Escalloniales).</title>
        <authorList>
            <person name="Chanderbali A."/>
            <person name="Dervinis C."/>
            <person name="Anghel I."/>
            <person name="Soltis D."/>
            <person name="Soltis P."/>
            <person name="Zapata F."/>
        </authorList>
    </citation>
    <scope>NUCLEOTIDE SEQUENCE</scope>
    <source>
        <strain evidence="2">UCBG64.0493</strain>
        <tissue evidence="2">Leaf</tissue>
    </source>
</reference>
<dbReference type="Pfam" id="PF08318">
    <property type="entry name" value="COG4_m"/>
    <property type="match status" value="1"/>
</dbReference>
<proteinExistence type="predicted"/>
<name>A0AA88WTK7_9ASTE</name>
<dbReference type="EMBL" id="JAVXUP010000220">
    <property type="protein sequence ID" value="KAK3033861.1"/>
    <property type="molecule type" value="Genomic_DNA"/>
</dbReference>
<dbReference type="AlphaFoldDB" id="A0AA88WTK7"/>
<evidence type="ECO:0000259" key="1">
    <source>
        <dbReference type="Pfam" id="PF08318"/>
    </source>
</evidence>
<dbReference type="InterPro" id="IPR048682">
    <property type="entry name" value="COG4"/>
</dbReference>
<organism evidence="2 3">
    <name type="scientific">Escallonia herrerae</name>
    <dbReference type="NCBI Taxonomy" id="1293975"/>
    <lineage>
        <taxon>Eukaryota</taxon>
        <taxon>Viridiplantae</taxon>
        <taxon>Streptophyta</taxon>
        <taxon>Embryophyta</taxon>
        <taxon>Tracheophyta</taxon>
        <taxon>Spermatophyta</taxon>
        <taxon>Magnoliopsida</taxon>
        <taxon>eudicotyledons</taxon>
        <taxon>Gunneridae</taxon>
        <taxon>Pentapetalae</taxon>
        <taxon>asterids</taxon>
        <taxon>campanulids</taxon>
        <taxon>Escalloniales</taxon>
        <taxon>Escalloniaceae</taxon>
        <taxon>Escallonia</taxon>
    </lineage>
</organism>
<accession>A0AA88WTK7</accession>
<feature type="domain" description="COG4 transport protein middle alpha-helical bundle" evidence="1">
    <location>
        <begin position="22"/>
        <end position="64"/>
    </location>
</feature>
<dbReference type="Proteomes" id="UP001188597">
    <property type="component" value="Unassembled WGS sequence"/>
</dbReference>
<comment type="caution">
    <text evidence="2">The sequence shown here is derived from an EMBL/GenBank/DDBJ whole genome shotgun (WGS) entry which is preliminary data.</text>
</comment>
<gene>
    <name evidence="2" type="ORF">RJ639_032766</name>
</gene>
<dbReference type="PANTHER" id="PTHR24016">
    <property type="entry name" value="CONSERVED OLIGOMERIC GOLGI COMPLEX SUBUNIT 4"/>
    <property type="match status" value="1"/>
</dbReference>
<evidence type="ECO:0000313" key="2">
    <source>
        <dbReference type="EMBL" id="KAK3033861.1"/>
    </source>
</evidence>
<dbReference type="InterPro" id="IPR013167">
    <property type="entry name" value="COG4_M"/>
</dbReference>